<dbReference type="EMBL" id="AP023367">
    <property type="protein sequence ID" value="BCJ93447.1"/>
    <property type="molecule type" value="Genomic_DNA"/>
</dbReference>
<dbReference type="InterPro" id="IPR008964">
    <property type="entry name" value="Invasin/intimin_cell_adhesion"/>
</dbReference>
<organism evidence="1 2">
    <name type="scientific">Anaerocolumna cellulosilytica</name>
    <dbReference type="NCBI Taxonomy" id="433286"/>
    <lineage>
        <taxon>Bacteria</taxon>
        <taxon>Bacillati</taxon>
        <taxon>Bacillota</taxon>
        <taxon>Clostridia</taxon>
        <taxon>Lachnospirales</taxon>
        <taxon>Lachnospiraceae</taxon>
        <taxon>Anaerocolumna</taxon>
    </lineage>
</organism>
<protein>
    <submittedName>
        <fullName evidence="1">S-layer protein</fullName>
    </submittedName>
</protein>
<sequence>MKKRVLKCMALLLAVVLMLPVIPAGLTLTASAAAAPSLSLKSKTLVGIGSTFTLNVKNLNTKKVKSAVWTSSNKKVATVESDRGYVTAEGKGTANIKVKITYTDKKVTTLTCKVTVKIPATAIEITNAQDTDANNNRHVIEVGEQYDFDSVKTPSNASDVITYTIDKPAYATVDKKGIVKGIKPGFVRLTATASLTKAGAATSVINDIINIEIVDKTARVKTVVLTDNTTLTVTFDRPVDASTVIGTDKKLLNNISITAKTNNKGVIANGLGNLTGVLSDDKKTLTITSSKIFNGLYSVHFSSNIKSTDNVALLDYYKEVEFYDTVPPTFKDWSVDDTGLKVTLTFSEPVDFTNLTISDVKLVSAGETALPLTISTLKTKTNYVKSEDSKSLTIDLTSIPSYDYNKTFAVVMAGLKDTAGNYPTGGLITAYVATDTRPKAQARLINIERTGVNTLTATFTRGIRNGGTVQLSNGEWINGIVDEKDNKKVNYTLSATAAQLSGTQKVSVGYWDAYNVSANDTSASIPQDRYVNFVTDKSIPVITKSEFTTDTTNGIETHILTLTYNKEVTLASQTGTFTSKLITINNDIYSNKLLGYTAVAQGKVVTVILDSNMFNEAGNYIITIPQGFVYDTYMNMNVESTVQSQKGGSASTALPAPRDVRQDPKDANTVYVVFANKLDEASAQNVNNYNILGAVVTKAELTDNTTTGATVKLTLLSNSVTVSTIYPIIITGVEGFHNSYTVMNRFDATIFLNENRGPVLTKTEYSYPNTITLTFDESLSGTPSFQAVQSGNSAVNVSASYIDGNKVVIVLSTQPTPRVTIQIIPTQSNNLTDAAGNKSTISTTGVTPNY</sequence>
<reference evidence="1 2" key="1">
    <citation type="journal article" date="2016" name="Int. J. Syst. Evol. Microbiol.">
        <title>Descriptions of Anaerotaenia torta gen. nov., sp. nov. and Anaerocolumna cellulosilytica gen. nov., sp. nov. isolated from a methanogenic reactor of cattle waste.</title>
        <authorList>
            <person name="Uek A."/>
            <person name="Ohtaki Y."/>
            <person name="Kaku N."/>
            <person name="Ueki K."/>
        </authorList>
    </citation>
    <scope>NUCLEOTIDE SEQUENCE [LARGE SCALE GENOMIC DNA]</scope>
    <source>
        <strain evidence="1 2">SN021</strain>
    </source>
</reference>
<dbReference type="InterPro" id="IPR014755">
    <property type="entry name" value="Cu-Rt/internalin_Ig-like"/>
</dbReference>
<dbReference type="Pfam" id="PF02368">
    <property type="entry name" value="Big_2"/>
    <property type="match status" value="2"/>
</dbReference>
<accession>A0A6S6R034</accession>
<dbReference type="Gene3D" id="2.60.40.1220">
    <property type="match status" value="2"/>
</dbReference>
<evidence type="ECO:0000313" key="1">
    <source>
        <dbReference type="EMBL" id="BCJ93447.1"/>
    </source>
</evidence>
<dbReference type="AlphaFoldDB" id="A0A6S6R034"/>
<keyword evidence="2" id="KW-1185">Reference proteome</keyword>
<name>A0A6S6R034_9FIRM</name>
<dbReference type="SMART" id="SM00635">
    <property type="entry name" value="BID_2"/>
    <property type="match status" value="2"/>
</dbReference>
<dbReference type="Gene3D" id="2.60.40.1080">
    <property type="match status" value="2"/>
</dbReference>
<dbReference type="Proteomes" id="UP000515561">
    <property type="component" value="Chromosome"/>
</dbReference>
<proteinExistence type="predicted"/>
<dbReference type="InterPro" id="IPR003343">
    <property type="entry name" value="Big_2"/>
</dbReference>
<evidence type="ECO:0000313" key="2">
    <source>
        <dbReference type="Proteomes" id="UP000515561"/>
    </source>
</evidence>
<dbReference type="SUPFAM" id="SSF49373">
    <property type="entry name" value="Invasin/intimin cell-adhesion fragments"/>
    <property type="match status" value="2"/>
</dbReference>
<dbReference type="RefSeq" id="WP_184090669.1">
    <property type="nucleotide sequence ID" value="NZ_AP023367.1"/>
</dbReference>
<dbReference type="KEGG" id="acel:acsn021_10160"/>
<gene>
    <name evidence="1" type="ORF">acsn021_10160</name>
</gene>